<accession>A0ABD1Z5R1</accession>
<dbReference type="InterPro" id="IPR053232">
    <property type="entry name" value="DnaJ_C/III_chloroplastic"/>
</dbReference>
<dbReference type="InterPro" id="IPR001623">
    <property type="entry name" value="DnaJ_domain"/>
</dbReference>
<dbReference type="Proteomes" id="UP001605036">
    <property type="component" value="Unassembled WGS sequence"/>
</dbReference>
<proteinExistence type="predicted"/>
<reference evidence="2 3" key="1">
    <citation type="submission" date="2024-09" db="EMBL/GenBank/DDBJ databases">
        <title>Chromosome-scale assembly of Riccia fluitans.</title>
        <authorList>
            <person name="Paukszto L."/>
            <person name="Sawicki J."/>
            <person name="Karawczyk K."/>
            <person name="Piernik-Szablinska J."/>
            <person name="Szczecinska M."/>
            <person name="Mazdziarz M."/>
        </authorList>
    </citation>
    <scope>NUCLEOTIDE SEQUENCE [LARGE SCALE GENOMIC DNA]</scope>
    <source>
        <strain evidence="2">Rf_01</strain>
        <tissue evidence="2">Aerial parts of the thallus</tissue>
    </source>
</reference>
<feature type="domain" description="J" evidence="1">
    <location>
        <begin position="37"/>
        <end position="104"/>
    </location>
</feature>
<dbReference type="InterPro" id="IPR036869">
    <property type="entry name" value="J_dom_sf"/>
</dbReference>
<keyword evidence="3" id="KW-1185">Reference proteome</keyword>
<dbReference type="Pfam" id="PF00226">
    <property type="entry name" value="DnaJ"/>
    <property type="match status" value="1"/>
</dbReference>
<dbReference type="Gene3D" id="1.10.287.110">
    <property type="entry name" value="DnaJ domain"/>
    <property type="match status" value="1"/>
</dbReference>
<dbReference type="AlphaFoldDB" id="A0ABD1Z5R1"/>
<dbReference type="PROSITE" id="PS50076">
    <property type="entry name" value="DNAJ_2"/>
    <property type="match status" value="1"/>
</dbReference>
<dbReference type="SMART" id="SM00271">
    <property type="entry name" value="DnaJ"/>
    <property type="match status" value="1"/>
</dbReference>
<evidence type="ECO:0000259" key="1">
    <source>
        <dbReference type="PROSITE" id="PS50076"/>
    </source>
</evidence>
<evidence type="ECO:0000313" key="3">
    <source>
        <dbReference type="Proteomes" id="UP001605036"/>
    </source>
</evidence>
<organism evidence="2 3">
    <name type="scientific">Riccia fluitans</name>
    <dbReference type="NCBI Taxonomy" id="41844"/>
    <lineage>
        <taxon>Eukaryota</taxon>
        <taxon>Viridiplantae</taxon>
        <taxon>Streptophyta</taxon>
        <taxon>Embryophyta</taxon>
        <taxon>Marchantiophyta</taxon>
        <taxon>Marchantiopsida</taxon>
        <taxon>Marchantiidae</taxon>
        <taxon>Marchantiales</taxon>
        <taxon>Ricciaceae</taxon>
        <taxon>Riccia</taxon>
    </lineage>
</organism>
<dbReference type="EMBL" id="JBHFFA010000002">
    <property type="protein sequence ID" value="KAL2643006.1"/>
    <property type="molecule type" value="Genomic_DNA"/>
</dbReference>
<evidence type="ECO:0000313" key="2">
    <source>
        <dbReference type="EMBL" id="KAL2643006.1"/>
    </source>
</evidence>
<dbReference type="SUPFAM" id="SSF46565">
    <property type="entry name" value="Chaperone J-domain"/>
    <property type="match status" value="1"/>
</dbReference>
<gene>
    <name evidence="2" type="ORF">R1flu_010593</name>
</gene>
<dbReference type="CDD" id="cd06257">
    <property type="entry name" value="DnaJ"/>
    <property type="match status" value="1"/>
</dbReference>
<protein>
    <recommendedName>
        <fullName evidence="1">J domain-containing protein</fullName>
    </recommendedName>
</protein>
<dbReference type="PANTHER" id="PTHR45090">
    <property type="entry name" value="CHAPERONE PROTEIN DNAJ 20 CHLOROPLASTIC"/>
    <property type="match status" value="1"/>
</dbReference>
<name>A0ABD1Z5R1_9MARC</name>
<dbReference type="PRINTS" id="PR00625">
    <property type="entry name" value="JDOMAIN"/>
</dbReference>
<sequence length="122" mass="14081">MAGFCWYSDLPYGPETEEREEVRSSNNRGIRIGGEMTLYDVLGVTKNVGVKEIKSAFQQLARRFHPDVSTEQQRNECTKDLMKIHAAYTTLSDLRTKAAYDLQLSMQRFHRNGHTLFYQGTE</sequence>
<dbReference type="PANTHER" id="PTHR45090:SF4">
    <property type="entry name" value="J DOMAIN-CONTAINING PROTEIN"/>
    <property type="match status" value="1"/>
</dbReference>
<comment type="caution">
    <text evidence="2">The sequence shown here is derived from an EMBL/GenBank/DDBJ whole genome shotgun (WGS) entry which is preliminary data.</text>
</comment>